<dbReference type="Proteomes" id="UP000051999">
    <property type="component" value="Unassembled WGS sequence"/>
</dbReference>
<accession>A0A0R1RI22</accession>
<gene>
    <name evidence="1" type="ORF">FD35_GL001736</name>
</gene>
<reference evidence="1 2" key="1">
    <citation type="journal article" date="2015" name="Genome Announc.">
        <title>Expanding the biotechnology potential of lactobacilli through comparative genomics of 213 strains and associated genera.</title>
        <authorList>
            <person name="Sun Z."/>
            <person name="Harris H.M."/>
            <person name="McCann A."/>
            <person name="Guo C."/>
            <person name="Argimon S."/>
            <person name="Zhang W."/>
            <person name="Yang X."/>
            <person name="Jeffery I.B."/>
            <person name="Cooney J.C."/>
            <person name="Kagawa T.F."/>
            <person name="Liu W."/>
            <person name="Song Y."/>
            <person name="Salvetti E."/>
            <person name="Wrobel A."/>
            <person name="Rasinkangas P."/>
            <person name="Parkhill J."/>
            <person name="Rea M.C."/>
            <person name="O'Sullivan O."/>
            <person name="Ritari J."/>
            <person name="Douillard F.P."/>
            <person name="Paul Ross R."/>
            <person name="Yang R."/>
            <person name="Briner A.E."/>
            <person name="Felis G.E."/>
            <person name="de Vos W.M."/>
            <person name="Barrangou R."/>
            <person name="Klaenhammer T.R."/>
            <person name="Caufield P.W."/>
            <person name="Cui Y."/>
            <person name="Zhang H."/>
            <person name="O'Toole P.W."/>
        </authorList>
    </citation>
    <scope>NUCLEOTIDE SEQUENCE [LARGE SCALE GENOMIC DNA]</scope>
    <source>
        <strain evidence="1 2">DSM 15814</strain>
    </source>
</reference>
<keyword evidence="2" id="KW-1185">Reference proteome</keyword>
<sequence>MNHMTNARDLQNGMVGDPVDNRVEFGTDYKGDMTYTYQKIWMYHGELFADQDKDKWLYLMVVEHNKVADTVAELIENVSAADVFEWLTSDSFIETDTLLENIGATVTNEGDAA</sequence>
<dbReference type="STRING" id="1114972.FD35_GL001736"/>
<proteinExistence type="predicted"/>
<dbReference type="AlphaFoldDB" id="A0A0R1RI22"/>
<evidence type="ECO:0000313" key="2">
    <source>
        <dbReference type="Proteomes" id="UP000051999"/>
    </source>
</evidence>
<organism evidence="1 2">
    <name type="scientific">Furfurilactobacillus rossiae DSM 15814</name>
    <dbReference type="NCBI Taxonomy" id="1114972"/>
    <lineage>
        <taxon>Bacteria</taxon>
        <taxon>Bacillati</taxon>
        <taxon>Bacillota</taxon>
        <taxon>Bacilli</taxon>
        <taxon>Lactobacillales</taxon>
        <taxon>Lactobacillaceae</taxon>
        <taxon>Furfurilactobacillus</taxon>
    </lineage>
</organism>
<name>A0A0R1RI22_9LACO</name>
<dbReference type="PATRIC" id="fig|1114972.6.peg.1768"/>
<dbReference type="EMBL" id="AZFF01000003">
    <property type="protein sequence ID" value="KRL56640.1"/>
    <property type="molecule type" value="Genomic_DNA"/>
</dbReference>
<evidence type="ECO:0000313" key="1">
    <source>
        <dbReference type="EMBL" id="KRL56640.1"/>
    </source>
</evidence>
<comment type="caution">
    <text evidence="1">The sequence shown here is derived from an EMBL/GenBank/DDBJ whole genome shotgun (WGS) entry which is preliminary data.</text>
</comment>
<protein>
    <submittedName>
        <fullName evidence="1">Uncharacterized protein</fullName>
    </submittedName>
</protein>